<keyword evidence="2" id="KW-1185">Reference proteome</keyword>
<organism evidence="1 2">
    <name type="scientific">Aphis craccivora</name>
    <name type="common">Cowpea aphid</name>
    <dbReference type="NCBI Taxonomy" id="307492"/>
    <lineage>
        <taxon>Eukaryota</taxon>
        <taxon>Metazoa</taxon>
        <taxon>Ecdysozoa</taxon>
        <taxon>Arthropoda</taxon>
        <taxon>Hexapoda</taxon>
        <taxon>Insecta</taxon>
        <taxon>Pterygota</taxon>
        <taxon>Neoptera</taxon>
        <taxon>Paraneoptera</taxon>
        <taxon>Hemiptera</taxon>
        <taxon>Sternorrhyncha</taxon>
        <taxon>Aphidomorpha</taxon>
        <taxon>Aphidoidea</taxon>
        <taxon>Aphididae</taxon>
        <taxon>Aphidini</taxon>
        <taxon>Aphis</taxon>
        <taxon>Aphis</taxon>
    </lineage>
</organism>
<reference evidence="1 2" key="1">
    <citation type="submission" date="2019-08" db="EMBL/GenBank/DDBJ databases">
        <title>Whole genome of Aphis craccivora.</title>
        <authorList>
            <person name="Voronova N.V."/>
            <person name="Shulinski R.S."/>
            <person name="Bandarenka Y.V."/>
            <person name="Zhorov D.G."/>
            <person name="Warner D."/>
        </authorList>
    </citation>
    <scope>NUCLEOTIDE SEQUENCE [LARGE SCALE GENOMIC DNA]</scope>
    <source>
        <strain evidence="1">180601</strain>
        <tissue evidence="1">Whole Body</tissue>
    </source>
</reference>
<keyword evidence="1" id="KW-0418">Kinase</keyword>
<dbReference type="Proteomes" id="UP000478052">
    <property type="component" value="Unassembled WGS sequence"/>
</dbReference>
<gene>
    <name evidence="1" type="ORF">FWK35_00037424</name>
</gene>
<name>A0A6G0Y042_APHCR</name>
<dbReference type="GO" id="GO:0016301">
    <property type="term" value="F:kinase activity"/>
    <property type="evidence" value="ECO:0007669"/>
    <property type="project" value="UniProtKB-KW"/>
</dbReference>
<dbReference type="AlphaFoldDB" id="A0A6G0Y042"/>
<feature type="non-terminal residue" evidence="1">
    <location>
        <position position="93"/>
    </location>
</feature>
<evidence type="ECO:0000313" key="1">
    <source>
        <dbReference type="EMBL" id="KAF0746416.1"/>
    </source>
</evidence>
<evidence type="ECO:0000313" key="2">
    <source>
        <dbReference type="Proteomes" id="UP000478052"/>
    </source>
</evidence>
<dbReference type="EMBL" id="VUJU01007216">
    <property type="protein sequence ID" value="KAF0746416.1"/>
    <property type="molecule type" value="Genomic_DNA"/>
</dbReference>
<accession>A0A6G0Y042</accession>
<comment type="caution">
    <text evidence="1">The sequence shown here is derived from an EMBL/GenBank/DDBJ whole genome shotgun (WGS) entry which is preliminary data.</text>
</comment>
<proteinExistence type="predicted"/>
<sequence>MSESNAKRNLIRNCTERGKKIMIDLVLALKSTFANMKVKRLMWFGTKKKSEAWSDITSLYNVKHKSGVKIIVQLKNIFNGFKLDAPKKRIHEK</sequence>
<protein>
    <submittedName>
        <fullName evidence="1">Atypical protein kinase C-like</fullName>
    </submittedName>
</protein>
<keyword evidence="1" id="KW-0808">Transferase</keyword>